<reference evidence="2 3" key="1">
    <citation type="submission" date="2018-07" db="EMBL/GenBank/DDBJ databases">
        <title>Genomic Encyclopedia of Type Strains, Phase IV (KMG-IV): sequencing the most valuable type-strain genomes for metagenomic binning, comparative biology and taxonomic classification.</title>
        <authorList>
            <person name="Goeker M."/>
        </authorList>
    </citation>
    <scope>NUCLEOTIDE SEQUENCE [LARGE SCALE GENOMIC DNA]</scope>
    <source>
        <strain evidence="2 3">DSM 26725</strain>
    </source>
</reference>
<dbReference type="Proteomes" id="UP000256310">
    <property type="component" value="Unassembled WGS sequence"/>
</dbReference>
<organism evidence="2 3">
    <name type="scientific">Parasphingopyxis lamellibrachiae</name>
    <dbReference type="NCBI Taxonomy" id="680125"/>
    <lineage>
        <taxon>Bacteria</taxon>
        <taxon>Pseudomonadati</taxon>
        <taxon>Pseudomonadota</taxon>
        <taxon>Alphaproteobacteria</taxon>
        <taxon>Sphingomonadales</taxon>
        <taxon>Sphingomonadaceae</taxon>
        <taxon>Parasphingopyxis</taxon>
    </lineage>
</organism>
<feature type="transmembrane region" description="Helical" evidence="1">
    <location>
        <begin position="129"/>
        <end position="150"/>
    </location>
</feature>
<evidence type="ECO:0000313" key="3">
    <source>
        <dbReference type="Proteomes" id="UP000256310"/>
    </source>
</evidence>
<sequence length="187" mass="20124">MGQQIFDGNGRKIGSVKSDQEVFDQQLAALMIVGAGLALYALAMAVAAVLAAISAPFLPIFLAAYMMLDILNNAGGWYGIFAEPVGVCVVALGFWALWSSRSFRIVYLGTEWAVVVFFAFSWAKGDGNYVVGSVVAALTVLVGVMLLTYIDSRAEPAKAKISAWVKHWKDTIVGANASLWKWLKNAP</sequence>
<evidence type="ECO:0000256" key="1">
    <source>
        <dbReference type="SAM" id="Phobius"/>
    </source>
</evidence>
<protein>
    <submittedName>
        <fullName evidence="2">Uncharacterized protein</fullName>
    </submittedName>
</protein>
<proteinExistence type="predicted"/>
<dbReference type="AlphaFoldDB" id="A0A3D9FIN6"/>
<dbReference type="EMBL" id="QRDP01000004">
    <property type="protein sequence ID" value="RED17645.1"/>
    <property type="molecule type" value="Genomic_DNA"/>
</dbReference>
<feature type="transmembrane region" description="Helical" evidence="1">
    <location>
        <begin position="77"/>
        <end position="98"/>
    </location>
</feature>
<gene>
    <name evidence="2" type="ORF">DFR46_2696</name>
</gene>
<comment type="caution">
    <text evidence="2">The sequence shown here is derived from an EMBL/GenBank/DDBJ whole genome shotgun (WGS) entry which is preliminary data.</text>
</comment>
<dbReference type="RefSeq" id="WP_116236889.1">
    <property type="nucleotide sequence ID" value="NZ_QRDP01000004.1"/>
</dbReference>
<accession>A0A3D9FIN6</accession>
<keyword evidence="1" id="KW-1133">Transmembrane helix</keyword>
<keyword evidence="3" id="KW-1185">Reference proteome</keyword>
<feature type="transmembrane region" description="Helical" evidence="1">
    <location>
        <begin position="105"/>
        <end position="123"/>
    </location>
</feature>
<keyword evidence="1" id="KW-0472">Membrane</keyword>
<evidence type="ECO:0000313" key="2">
    <source>
        <dbReference type="EMBL" id="RED17645.1"/>
    </source>
</evidence>
<keyword evidence="1" id="KW-0812">Transmembrane</keyword>
<feature type="transmembrane region" description="Helical" evidence="1">
    <location>
        <begin position="27"/>
        <end position="57"/>
    </location>
</feature>
<name>A0A3D9FIN6_9SPHN</name>